<dbReference type="GO" id="GO:0005524">
    <property type="term" value="F:ATP binding"/>
    <property type="evidence" value="ECO:0007669"/>
    <property type="project" value="UniProtKB-UniRule"/>
</dbReference>
<evidence type="ECO:0000259" key="11">
    <source>
        <dbReference type="Pfam" id="PF05746"/>
    </source>
</evidence>
<comment type="similarity">
    <text evidence="2 10">Belongs to the class-II aminoacyl-tRNA synthetase family.</text>
</comment>
<evidence type="ECO:0000313" key="12">
    <source>
        <dbReference type="EMBL" id="ATB47434.1"/>
    </source>
</evidence>
<dbReference type="PROSITE" id="PS50861">
    <property type="entry name" value="AA_TRNA_LIGASE_II_GLYAB"/>
    <property type="match status" value="1"/>
</dbReference>
<keyword evidence="8 10" id="KW-0030">Aminoacyl-tRNA synthetase</keyword>
<organism evidence="12 13">
    <name type="scientific">Corallococcus macrosporus DSM 14697</name>
    <dbReference type="NCBI Taxonomy" id="1189310"/>
    <lineage>
        <taxon>Bacteria</taxon>
        <taxon>Pseudomonadati</taxon>
        <taxon>Myxococcota</taxon>
        <taxon>Myxococcia</taxon>
        <taxon>Myxococcales</taxon>
        <taxon>Cystobacterineae</taxon>
        <taxon>Myxococcaceae</taxon>
        <taxon>Corallococcus</taxon>
    </lineage>
</organism>
<dbReference type="EC" id="6.1.1.14" evidence="10"/>
<dbReference type="PANTHER" id="PTHR30075">
    <property type="entry name" value="GLYCYL-TRNA SYNTHETASE"/>
    <property type="match status" value="1"/>
</dbReference>
<dbReference type="EMBL" id="CP022203">
    <property type="protein sequence ID" value="ATB47434.1"/>
    <property type="molecule type" value="Genomic_DNA"/>
</dbReference>
<feature type="domain" description="DALR anticodon binding" evidence="11">
    <location>
        <begin position="588"/>
        <end position="688"/>
    </location>
</feature>
<comment type="subcellular location">
    <subcellularLocation>
        <location evidence="1 10">Cytoplasm</location>
    </subcellularLocation>
</comment>
<dbReference type="Pfam" id="PF05746">
    <property type="entry name" value="DALR_1"/>
    <property type="match status" value="1"/>
</dbReference>
<gene>
    <name evidence="10" type="primary">glyS</name>
    <name evidence="12" type="ORF">MYMAC_003048</name>
</gene>
<dbReference type="Proteomes" id="UP000217343">
    <property type="component" value="Chromosome"/>
</dbReference>
<dbReference type="InterPro" id="IPR008909">
    <property type="entry name" value="DALR_anticod-bd"/>
</dbReference>
<name>A0A250JU84_9BACT</name>
<keyword evidence="13" id="KW-1185">Reference proteome</keyword>
<evidence type="ECO:0000313" key="13">
    <source>
        <dbReference type="Proteomes" id="UP000217343"/>
    </source>
</evidence>
<dbReference type="PANTHER" id="PTHR30075:SF2">
    <property type="entry name" value="GLYCINE--TRNA LIGASE, CHLOROPLASTIC_MITOCHONDRIAL 2"/>
    <property type="match status" value="1"/>
</dbReference>
<dbReference type="GO" id="GO:0005829">
    <property type="term" value="C:cytosol"/>
    <property type="evidence" value="ECO:0007669"/>
    <property type="project" value="TreeGrafter"/>
</dbReference>
<evidence type="ECO:0000256" key="1">
    <source>
        <dbReference type="ARBA" id="ARBA00004496"/>
    </source>
</evidence>
<sequence>MARDLLLEVGAEEIPASFIGPALEDLKRVITERMADARLKHGEVRTFGTPRRLAVWVKDVADAGEDIVKEVLGPSAKAAFDAQGKPTKAAEKFAEGLKLTVDQLGRATTPKGEYVSARVEEKGRPAADILKDALHTAVHGINFRKSMRWGDVDTSFARPVQWLVALLGSDVLPVVFGDVTSGRATRGHRFLAPGAIELKAPADYEAALEQAHVVADIAKRRAQLVEKVKAAAAKAGARLLEDESLVDQVTNLVELPSPVVGTFEERHLDLPPEVLVQEMKSHQRYFSLVDSAGKLQPKFIAVSNTPVRDEQLSLRGYQRVLRARLADGRFFFDEDRKTPLIDRVEKLGRVVWQGQLGSYLEKVERFRTLALWLAQQTGRAGDAATIERGATLAKADLVTGMVGEFPELQGVMGREYARAGGEPDAVALAIAEHYLPRGAEDALPTQDAGALIGIADRLDSLCGIFAIGKAPSGAADPFALRRACIAIIRLVLGRGYRFSLSAAVDEALRLLAPKIANAKRKAGEPAPREQVLEFFRGRLKALWGEQHRTDVVEAVLSAGFDDLVAAQKRLEALSAIVGRADFLPLAVAFKRVVNIVEKQGRDVQGGETNPQKLVDAPEKHLHSAFTQARSTVSGLVRADDFTGALREITGLKPAVDTFFDKVMVMAEDKALRENRIRLLVEIGALFNQVADFSKIQAETAAAA</sequence>
<keyword evidence="6 10" id="KW-0067">ATP-binding</keyword>
<evidence type="ECO:0000256" key="3">
    <source>
        <dbReference type="ARBA" id="ARBA00022490"/>
    </source>
</evidence>
<reference evidence="12 13" key="1">
    <citation type="submission" date="2017-06" db="EMBL/GenBank/DDBJ databases">
        <title>Sequencing and comparative analysis of myxobacterial genomes.</title>
        <authorList>
            <person name="Rupp O."/>
            <person name="Goesmann A."/>
            <person name="Sogaard-Andersen L."/>
        </authorList>
    </citation>
    <scope>NUCLEOTIDE SEQUENCE [LARGE SCALE GENOMIC DNA]</scope>
    <source>
        <strain evidence="12 13">DSM 14697</strain>
    </source>
</reference>
<keyword evidence="4 10" id="KW-0436">Ligase</keyword>
<dbReference type="GO" id="GO:0004814">
    <property type="term" value="F:arginine-tRNA ligase activity"/>
    <property type="evidence" value="ECO:0007669"/>
    <property type="project" value="InterPro"/>
</dbReference>
<evidence type="ECO:0000256" key="6">
    <source>
        <dbReference type="ARBA" id="ARBA00022840"/>
    </source>
</evidence>
<proteinExistence type="inferred from homology"/>
<dbReference type="InterPro" id="IPR015944">
    <property type="entry name" value="Gly-tRNA-synth_bsu"/>
</dbReference>
<dbReference type="GO" id="GO:0004820">
    <property type="term" value="F:glycine-tRNA ligase activity"/>
    <property type="evidence" value="ECO:0007669"/>
    <property type="project" value="UniProtKB-UniRule"/>
</dbReference>
<evidence type="ECO:0000256" key="8">
    <source>
        <dbReference type="ARBA" id="ARBA00023146"/>
    </source>
</evidence>
<dbReference type="NCBIfam" id="TIGR00211">
    <property type="entry name" value="glyS"/>
    <property type="match status" value="1"/>
</dbReference>
<comment type="catalytic activity">
    <reaction evidence="9 10">
        <text>tRNA(Gly) + glycine + ATP = glycyl-tRNA(Gly) + AMP + diphosphate</text>
        <dbReference type="Rhea" id="RHEA:16013"/>
        <dbReference type="Rhea" id="RHEA-COMP:9664"/>
        <dbReference type="Rhea" id="RHEA-COMP:9683"/>
        <dbReference type="ChEBI" id="CHEBI:30616"/>
        <dbReference type="ChEBI" id="CHEBI:33019"/>
        <dbReference type="ChEBI" id="CHEBI:57305"/>
        <dbReference type="ChEBI" id="CHEBI:78442"/>
        <dbReference type="ChEBI" id="CHEBI:78522"/>
        <dbReference type="ChEBI" id="CHEBI:456215"/>
        <dbReference type="EC" id="6.1.1.14"/>
    </reaction>
</comment>
<dbReference type="AlphaFoldDB" id="A0A250JU84"/>
<keyword evidence="3 10" id="KW-0963">Cytoplasm</keyword>
<accession>A0A250JU84</accession>
<evidence type="ECO:0000256" key="9">
    <source>
        <dbReference type="ARBA" id="ARBA00047937"/>
    </source>
</evidence>
<keyword evidence="5 10" id="KW-0547">Nucleotide-binding</keyword>
<dbReference type="HAMAP" id="MF_00255">
    <property type="entry name" value="Gly_tRNA_synth_beta"/>
    <property type="match status" value="1"/>
</dbReference>
<protein>
    <recommendedName>
        <fullName evidence="10">Glycine--tRNA ligase beta subunit</fullName>
        <ecNumber evidence="10">6.1.1.14</ecNumber>
    </recommendedName>
    <alternativeName>
        <fullName evidence="10">Glycyl-tRNA synthetase beta subunit</fullName>
        <shortName evidence="10">GlyRS</shortName>
    </alternativeName>
</protein>
<evidence type="ECO:0000256" key="4">
    <source>
        <dbReference type="ARBA" id="ARBA00022598"/>
    </source>
</evidence>
<dbReference type="OrthoDB" id="9775440at2"/>
<dbReference type="KEGG" id="mmas:MYMAC_003048"/>
<dbReference type="PRINTS" id="PR01045">
    <property type="entry name" value="TRNASYNTHGB"/>
</dbReference>
<dbReference type="InterPro" id="IPR006194">
    <property type="entry name" value="Gly-tRNA-synth_heterodimer"/>
</dbReference>
<keyword evidence="7 10" id="KW-0648">Protein biosynthesis</keyword>
<dbReference type="RefSeq" id="WP_095958630.1">
    <property type="nucleotide sequence ID" value="NZ_CP022203.1"/>
</dbReference>
<evidence type="ECO:0000256" key="2">
    <source>
        <dbReference type="ARBA" id="ARBA00008226"/>
    </source>
</evidence>
<evidence type="ECO:0000256" key="10">
    <source>
        <dbReference type="HAMAP-Rule" id="MF_00255"/>
    </source>
</evidence>
<dbReference type="Pfam" id="PF02092">
    <property type="entry name" value="tRNA_synt_2f"/>
    <property type="match status" value="1"/>
</dbReference>
<dbReference type="GO" id="GO:0006420">
    <property type="term" value="P:arginyl-tRNA aminoacylation"/>
    <property type="evidence" value="ECO:0007669"/>
    <property type="project" value="InterPro"/>
</dbReference>
<evidence type="ECO:0000256" key="7">
    <source>
        <dbReference type="ARBA" id="ARBA00022917"/>
    </source>
</evidence>
<evidence type="ECO:0000256" key="5">
    <source>
        <dbReference type="ARBA" id="ARBA00022741"/>
    </source>
</evidence>
<dbReference type="GO" id="GO:0006426">
    <property type="term" value="P:glycyl-tRNA aminoacylation"/>
    <property type="evidence" value="ECO:0007669"/>
    <property type="project" value="UniProtKB-UniRule"/>
</dbReference>
<comment type="subunit">
    <text evidence="10">Tetramer of two alpha and two beta subunits.</text>
</comment>
<dbReference type="SUPFAM" id="SSF109604">
    <property type="entry name" value="HD-domain/PDEase-like"/>
    <property type="match status" value="1"/>
</dbReference>